<comment type="caution">
    <text evidence="1">The sequence shown here is derived from an EMBL/GenBank/DDBJ whole genome shotgun (WGS) entry which is preliminary data.</text>
</comment>
<dbReference type="eggNOG" id="COG3027">
    <property type="taxonomic scope" value="Bacteria"/>
</dbReference>
<keyword evidence="2" id="KW-1185">Reference proteome</keyword>
<dbReference type="Proteomes" id="UP000029629">
    <property type="component" value="Unassembled WGS sequence"/>
</dbReference>
<dbReference type="GeneID" id="93427106"/>
<protein>
    <submittedName>
        <fullName evidence="1">Cell division protein ZapA</fullName>
    </submittedName>
</protein>
<evidence type="ECO:0000313" key="1">
    <source>
        <dbReference type="EMBL" id="KGF30889.1"/>
    </source>
</evidence>
<dbReference type="InterPro" id="IPR042233">
    <property type="entry name" value="Cell_div_ZapA_N"/>
</dbReference>
<organism evidence="1 2">
    <name type="scientific">Oligella urethralis DNF00040</name>
    <dbReference type="NCBI Taxonomy" id="1401065"/>
    <lineage>
        <taxon>Bacteria</taxon>
        <taxon>Pseudomonadati</taxon>
        <taxon>Pseudomonadota</taxon>
        <taxon>Betaproteobacteria</taxon>
        <taxon>Burkholderiales</taxon>
        <taxon>Alcaligenaceae</taxon>
        <taxon>Oligella</taxon>
    </lineage>
</organism>
<keyword evidence="1" id="KW-0132">Cell division</keyword>
<accession>A0A096BCJ9</accession>
<dbReference type="GO" id="GO:0051301">
    <property type="term" value="P:cell division"/>
    <property type="evidence" value="ECO:0007669"/>
    <property type="project" value="UniProtKB-KW"/>
</dbReference>
<sequence>MEHLEVTILDKELTLACEASEKDKLLAAVKQANDLMTMIKQSSKMSNERVAYMACIQLASQLLSAESTEGPFQGVAYGDYKAKVDHINALLDEGINRLK</sequence>
<dbReference type="EMBL" id="JRNI01000019">
    <property type="protein sequence ID" value="KGF30889.1"/>
    <property type="molecule type" value="Genomic_DNA"/>
</dbReference>
<proteinExistence type="predicted"/>
<evidence type="ECO:0000313" key="2">
    <source>
        <dbReference type="Proteomes" id="UP000029629"/>
    </source>
</evidence>
<gene>
    <name evidence="1" type="ORF">HMPREF2130_05580</name>
</gene>
<dbReference type="AlphaFoldDB" id="A0A096BCJ9"/>
<dbReference type="InterPro" id="IPR007838">
    <property type="entry name" value="Cell_div_ZapA-like"/>
</dbReference>
<name>A0A096BCJ9_9BURK</name>
<dbReference type="Pfam" id="PF05164">
    <property type="entry name" value="ZapA"/>
    <property type="match status" value="1"/>
</dbReference>
<reference evidence="1 2" key="1">
    <citation type="submission" date="2014-07" db="EMBL/GenBank/DDBJ databases">
        <authorList>
            <person name="McCorrison J."/>
            <person name="Sanka R."/>
            <person name="Torralba M."/>
            <person name="Gillis M."/>
            <person name="Haft D.H."/>
            <person name="Methe B."/>
            <person name="Sutton G."/>
            <person name="Nelson K.E."/>
        </authorList>
    </citation>
    <scope>NUCLEOTIDE SEQUENCE [LARGE SCALE GENOMIC DNA]</scope>
    <source>
        <strain evidence="1 2">DNF00040</strain>
    </source>
</reference>
<dbReference type="Gene3D" id="3.30.160.880">
    <property type="entry name" value="Cell division protein ZapA protomer, N-terminal domain"/>
    <property type="match status" value="1"/>
</dbReference>
<dbReference type="InterPro" id="IPR036192">
    <property type="entry name" value="Cell_div_ZapA-like_sf"/>
</dbReference>
<dbReference type="RefSeq" id="WP_018026922.1">
    <property type="nucleotide sequence ID" value="NZ_JRNI01000019.1"/>
</dbReference>
<keyword evidence="1" id="KW-0131">Cell cycle</keyword>
<dbReference type="SUPFAM" id="SSF102829">
    <property type="entry name" value="Cell division protein ZapA-like"/>
    <property type="match status" value="1"/>
</dbReference>
<dbReference type="OrthoDB" id="5297208at2"/>